<evidence type="ECO:0000313" key="2">
    <source>
        <dbReference type="Proteomes" id="UP000463883"/>
    </source>
</evidence>
<proteinExistence type="predicted"/>
<gene>
    <name evidence="1" type="ORF">Ami3637_16760</name>
</gene>
<protein>
    <submittedName>
        <fullName evidence="1">Uncharacterized protein</fullName>
    </submittedName>
</protein>
<dbReference type="Proteomes" id="UP000463883">
    <property type="component" value="Chromosome"/>
</dbReference>
<evidence type="ECO:0000313" key="1">
    <source>
        <dbReference type="EMBL" id="QHI73815.1"/>
    </source>
</evidence>
<name>A0A6P1MS33_9FIRM</name>
<dbReference type="AlphaFoldDB" id="A0A6P1MS33"/>
<accession>A0A6P1MS33</accession>
<keyword evidence="2" id="KW-1185">Reference proteome</keyword>
<dbReference type="KEGG" id="amic:Ami3637_16760"/>
<dbReference type="RefSeq" id="WP_162363577.1">
    <property type="nucleotide sequence ID" value="NZ_CP047591.1"/>
</dbReference>
<organism evidence="1 2">
    <name type="scientific">Aminipila terrae</name>
    <dbReference type="NCBI Taxonomy" id="2697030"/>
    <lineage>
        <taxon>Bacteria</taxon>
        <taxon>Bacillati</taxon>
        <taxon>Bacillota</taxon>
        <taxon>Clostridia</taxon>
        <taxon>Peptostreptococcales</taxon>
        <taxon>Anaerovoracaceae</taxon>
        <taxon>Aminipila</taxon>
    </lineage>
</organism>
<dbReference type="EMBL" id="CP047591">
    <property type="protein sequence ID" value="QHI73815.1"/>
    <property type="molecule type" value="Genomic_DNA"/>
</dbReference>
<sequence>MQNALDQKQVHFPANMEYDYDIIEVYRKVRKSEEPISQNDFYSQAECFLINGVKHPKLDLQNIEFYSCSFFKNMSVLKRVMKLPPHDKRIIIGELNKEAGSVVNEEDDDHVQCWLYKNSTLWDNNKFKRVE</sequence>
<reference evidence="1 2" key="1">
    <citation type="submission" date="2020-01" db="EMBL/GenBank/DDBJ databases">
        <title>Genomic analysis of Aminipila sp. CBA3637.</title>
        <authorList>
            <person name="Kim Y.B."/>
            <person name="Roh S.W."/>
        </authorList>
    </citation>
    <scope>NUCLEOTIDE SEQUENCE [LARGE SCALE GENOMIC DNA]</scope>
    <source>
        <strain evidence="1 2">CBA3637</strain>
    </source>
</reference>